<accession>A0A2H0XDX0</accession>
<feature type="signal peptide" evidence="1">
    <location>
        <begin position="1"/>
        <end position="36"/>
    </location>
</feature>
<dbReference type="EMBL" id="PEYT01000019">
    <property type="protein sequence ID" value="PIS23051.1"/>
    <property type="molecule type" value="Genomic_DNA"/>
</dbReference>
<evidence type="ECO:0000313" key="2">
    <source>
        <dbReference type="EMBL" id="PIS23051.1"/>
    </source>
</evidence>
<reference evidence="3" key="1">
    <citation type="submission" date="2017-09" db="EMBL/GenBank/DDBJ databases">
        <title>Depth-based differentiation of microbial function through sediment-hosted aquifers and enrichment of novel symbionts in the deep terrestrial subsurface.</title>
        <authorList>
            <person name="Probst A.J."/>
            <person name="Ladd B."/>
            <person name="Jarett J.K."/>
            <person name="Geller-Mcgrath D.E."/>
            <person name="Sieber C.M.K."/>
            <person name="Emerson J.B."/>
            <person name="Anantharaman K."/>
            <person name="Thomas B.C."/>
            <person name="Malmstrom R."/>
            <person name="Stieglmeier M."/>
            <person name="Klingl A."/>
            <person name="Woyke T."/>
            <person name="Ryan C.M."/>
            <person name="Banfield J.F."/>
        </authorList>
    </citation>
    <scope>NUCLEOTIDE SEQUENCE [LARGE SCALE GENOMIC DNA]</scope>
</reference>
<organism evidence="2 3">
    <name type="scientific">candidate division WWE3 bacterium CG08_land_8_20_14_0_20_40_13</name>
    <dbReference type="NCBI Taxonomy" id="1975084"/>
    <lineage>
        <taxon>Bacteria</taxon>
        <taxon>Katanobacteria</taxon>
    </lineage>
</organism>
<dbReference type="Gene3D" id="2.60.120.260">
    <property type="entry name" value="Galactose-binding domain-like"/>
    <property type="match status" value="1"/>
</dbReference>
<dbReference type="Proteomes" id="UP000230340">
    <property type="component" value="Unassembled WGS sequence"/>
</dbReference>
<sequence length="629" mass="67430">MTCVGNKVKLYSNVWRCFVFAVSVFGALFSAVFASASDTTPPYSTVVLDPASPEGNGGWYLQTVMATVFSQDLESGVNAIRYRLNSGSLETKNFTVAPNLVSNYSFEDTLTGSWIKTGGSSGDIDTVSAQDGARSIYLESATGQTGCWGNNVRYIPADSLDSFSVSAFVKGVNIFGTGAYLDFFALTPSGSQFIGRSEILTGSFDWKIISLHFVSLPADTYGVYVNLCLTGTGRVNFDSIFQASVDSGSFVIVPVLSSGENILTYFASDAVGNIEPAKSAFIKIDTRSPTGWSNFSTEQSGNDHTFISSIDVFDRESGLKEGSDKFQYSVDGGASWGYYQNFGSCNGSFVSGGWIDLNSSFINGERSATLTTPEVNYCNSNWKVCKTARFYVEDISGRSSTKDICLYGPWFKTSKSNIFAEGAISQNGSQGSATASYFIFAGGSISNVSSENLTIVPYYEGSFNLRSFEELLSRAPSIATVKVFPSTTGVFLFSGNMSVSSGTVPNAIKNSVSFPVLFIDGDLTINSNISLNDGGGIVFIVSGDVEVDKSVSNIDAFIYSFGNFDSSYNGSQNSPTLVINGGVIAGSYDLSRVTSSSSGFLGEYFVYDPTYLIAFSSVFGERKTVYKEI</sequence>
<keyword evidence="1" id="KW-0732">Signal</keyword>
<proteinExistence type="predicted"/>
<evidence type="ECO:0000256" key="1">
    <source>
        <dbReference type="SAM" id="SignalP"/>
    </source>
</evidence>
<dbReference type="AlphaFoldDB" id="A0A2H0XDX0"/>
<name>A0A2H0XDX0_UNCKA</name>
<evidence type="ECO:0000313" key="3">
    <source>
        <dbReference type="Proteomes" id="UP000230340"/>
    </source>
</evidence>
<gene>
    <name evidence="2" type="ORF">COT49_02150</name>
</gene>
<feature type="chain" id="PRO_5013937319" evidence="1">
    <location>
        <begin position="37"/>
        <end position="629"/>
    </location>
</feature>
<comment type="caution">
    <text evidence="2">The sequence shown here is derived from an EMBL/GenBank/DDBJ whole genome shotgun (WGS) entry which is preliminary data.</text>
</comment>
<protein>
    <submittedName>
        <fullName evidence="2">Uncharacterized protein</fullName>
    </submittedName>
</protein>